<name>U1SSC5_9PSED</name>
<evidence type="ECO:0000313" key="1">
    <source>
        <dbReference type="EMBL" id="ERH49171.1"/>
    </source>
</evidence>
<dbReference type="EMBL" id="AVQG01000055">
    <property type="protein sequence ID" value="ERH49171.1"/>
    <property type="molecule type" value="Genomic_DNA"/>
</dbReference>
<protein>
    <submittedName>
        <fullName evidence="1">Uncharacterized protein</fullName>
    </submittedName>
</protein>
<gene>
    <name evidence="1" type="ORF">O204_10355</name>
</gene>
<accession>U1SSC5</accession>
<organism evidence="1 2">
    <name type="scientific">Pseudomonas simiae</name>
    <dbReference type="NCBI Taxonomy" id="321846"/>
    <lineage>
        <taxon>Bacteria</taxon>
        <taxon>Pseudomonadati</taxon>
        <taxon>Pseudomonadota</taxon>
        <taxon>Gammaproteobacteria</taxon>
        <taxon>Pseudomonadales</taxon>
        <taxon>Pseudomonadaceae</taxon>
        <taxon>Pseudomonas</taxon>
    </lineage>
</organism>
<comment type="caution">
    <text evidence="1">The sequence shown here is derived from an EMBL/GenBank/DDBJ whole genome shotgun (WGS) entry which is preliminary data.</text>
</comment>
<sequence length="42" mass="5266">MYRMVNLVNRWRWMCSIIELLIRPFIRADQIRYQLKIILDNA</sequence>
<proteinExistence type="predicted"/>
<dbReference type="Proteomes" id="UP000016504">
    <property type="component" value="Unassembled WGS sequence"/>
</dbReference>
<reference evidence="1 2" key="1">
    <citation type="submission" date="2013-08" db="EMBL/GenBank/DDBJ databases">
        <title>Biodegradation of aromatic compounds in biofilm forming Pseudomonas isolated from sewage sludge.</title>
        <authorList>
            <person name="Qureshi A."/>
            <person name="Ghosh S."/>
            <person name="Khardenavis A.A."/>
            <person name="Kapley A."/>
            <person name="Purohit H.J."/>
        </authorList>
    </citation>
    <scope>NUCLEOTIDE SEQUENCE [LARGE SCALE GENOMIC DNA]</scope>
    <source>
        <strain evidence="1 2">EGD-AQ6</strain>
    </source>
</reference>
<evidence type="ECO:0000313" key="2">
    <source>
        <dbReference type="Proteomes" id="UP000016504"/>
    </source>
</evidence>
<dbReference type="AlphaFoldDB" id="U1SSC5"/>